<organism evidence="6 7">
    <name type="scientific">Alcaligenes endophyticus</name>
    <dbReference type="NCBI Taxonomy" id="1929088"/>
    <lineage>
        <taxon>Bacteria</taxon>
        <taxon>Pseudomonadati</taxon>
        <taxon>Pseudomonadota</taxon>
        <taxon>Betaproteobacteria</taxon>
        <taxon>Burkholderiales</taxon>
        <taxon>Alcaligenaceae</taxon>
        <taxon>Alcaligenes</taxon>
    </lineage>
</organism>
<keyword evidence="3" id="KW-0804">Transcription</keyword>
<dbReference type="PROSITE" id="PS51077">
    <property type="entry name" value="HTH_ICLR"/>
    <property type="match status" value="1"/>
</dbReference>
<keyword evidence="1" id="KW-0805">Transcription regulation</keyword>
<reference evidence="6" key="1">
    <citation type="submission" date="2021-11" db="EMBL/GenBank/DDBJ databases">
        <title>Draft genome sequence of Alcaligenes endophyticus type strain CCUG 75668T.</title>
        <authorList>
            <person name="Salva-Serra F."/>
            <person name="Duran R.E."/>
            <person name="Seeger M."/>
            <person name="Moore E.R.B."/>
            <person name="Jaen-Luchoro D."/>
        </authorList>
    </citation>
    <scope>NUCLEOTIDE SEQUENCE</scope>
    <source>
        <strain evidence="6">CCUG 75668</strain>
    </source>
</reference>
<dbReference type="Pfam" id="PF01614">
    <property type="entry name" value="IclR_C"/>
    <property type="match status" value="1"/>
</dbReference>
<dbReference type="Gene3D" id="3.30.450.40">
    <property type="match status" value="1"/>
</dbReference>
<feature type="domain" description="HTH iclR-type" evidence="4">
    <location>
        <begin position="14"/>
        <end position="76"/>
    </location>
</feature>
<evidence type="ECO:0000259" key="4">
    <source>
        <dbReference type="PROSITE" id="PS51077"/>
    </source>
</evidence>
<dbReference type="SUPFAM" id="SSF55781">
    <property type="entry name" value="GAF domain-like"/>
    <property type="match status" value="1"/>
</dbReference>
<dbReference type="InterPro" id="IPR050707">
    <property type="entry name" value="HTH_MetabolicPath_Reg"/>
</dbReference>
<evidence type="ECO:0000256" key="2">
    <source>
        <dbReference type="ARBA" id="ARBA00023125"/>
    </source>
</evidence>
<protein>
    <submittedName>
        <fullName evidence="6">IclR family transcriptional regulator</fullName>
    </submittedName>
</protein>
<sequence>MVESDKEKTGTASVRAVDRALDILSAFGADDRELTASDLLVRTKLSRPTLYRLLYTLEEKNFISSSGDPQRFRLGPAVGRLSWAWSSSFDITELATPVLREIGENTGETVALFMHHGALRVCVSEFASTNPLSFKRGVGYSEQVVIGASGRAILAWLNPSPDELITYCQSAGLDPTVLAQQLEDVRQTGYAISHDEIIKGAVAVAVPFFGNNGKVMGSIGVFGPAVRMTQKQIADITPKIIESVRKLTVSLGGTQ</sequence>
<feature type="domain" description="IclR-ED" evidence="5">
    <location>
        <begin position="77"/>
        <end position="253"/>
    </location>
</feature>
<evidence type="ECO:0000259" key="5">
    <source>
        <dbReference type="PROSITE" id="PS51078"/>
    </source>
</evidence>
<proteinExistence type="predicted"/>
<dbReference type="SMART" id="SM00346">
    <property type="entry name" value="HTH_ICLR"/>
    <property type="match status" value="1"/>
</dbReference>
<gene>
    <name evidence="6" type="ORF">LMS43_13975</name>
</gene>
<keyword evidence="7" id="KW-1185">Reference proteome</keyword>
<evidence type="ECO:0000313" key="7">
    <source>
        <dbReference type="Proteomes" id="UP001168613"/>
    </source>
</evidence>
<keyword evidence="2" id="KW-0238">DNA-binding</keyword>
<evidence type="ECO:0000256" key="1">
    <source>
        <dbReference type="ARBA" id="ARBA00023015"/>
    </source>
</evidence>
<dbReference type="InterPro" id="IPR036390">
    <property type="entry name" value="WH_DNA-bd_sf"/>
</dbReference>
<dbReference type="Pfam" id="PF09339">
    <property type="entry name" value="HTH_IclR"/>
    <property type="match status" value="1"/>
</dbReference>
<dbReference type="InterPro" id="IPR036388">
    <property type="entry name" value="WH-like_DNA-bd_sf"/>
</dbReference>
<dbReference type="EMBL" id="JAJHNU010000004">
    <property type="protein sequence ID" value="MDN4122398.1"/>
    <property type="molecule type" value="Genomic_DNA"/>
</dbReference>
<dbReference type="PROSITE" id="PS51078">
    <property type="entry name" value="ICLR_ED"/>
    <property type="match status" value="1"/>
</dbReference>
<dbReference type="InterPro" id="IPR005471">
    <property type="entry name" value="Tscrpt_reg_IclR_N"/>
</dbReference>
<evidence type="ECO:0000256" key="3">
    <source>
        <dbReference type="ARBA" id="ARBA00023163"/>
    </source>
</evidence>
<dbReference type="PANTHER" id="PTHR30136">
    <property type="entry name" value="HELIX-TURN-HELIX TRANSCRIPTIONAL REGULATOR, ICLR FAMILY"/>
    <property type="match status" value="1"/>
</dbReference>
<evidence type="ECO:0000313" key="6">
    <source>
        <dbReference type="EMBL" id="MDN4122398.1"/>
    </source>
</evidence>
<dbReference type="InterPro" id="IPR014757">
    <property type="entry name" value="Tscrpt_reg_IclR_C"/>
</dbReference>
<dbReference type="PANTHER" id="PTHR30136:SF35">
    <property type="entry name" value="HTH-TYPE TRANSCRIPTIONAL REGULATOR RV1719"/>
    <property type="match status" value="1"/>
</dbReference>
<dbReference type="InterPro" id="IPR029016">
    <property type="entry name" value="GAF-like_dom_sf"/>
</dbReference>
<comment type="caution">
    <text evidence="6">The sequence shown here is derived from an EMBL/GenBank/DDBJ whole genome shotgun (WGS) entry which is preliminary data.</text>
</comment>
<dbReference type="SUPFAM" id="SSF46785">
    <property type="entry name" value="Winged helix' DNA-binding domain"/>
    <property type="match status" value="1"/>
</dbReference>
<accession>A0ABT8EMB9</accession>
<dbReference type="Proteomes" id="UP001168613">
    <property type="component" value="Unassembled WGS sequence"/>
</dbReference>
<dbReference type="RefSeq" id="WP_266123382.1">
    <property type="nucleotide sequence ID" value="NZ_JAJHNU010000004.1"/>
</dbReference>
<name>A0ABT8EMB9_9BURK</name>
<dbReference type="Gene3D" id="1.10.10.10">
    <property type="entry name" value="Winged helix-like DNA-binding domain superfamily/Winged helix DNA-binding domain"/>
    <property type="match status" value="1"/>
</dbReference>